<accession>A0A9W8XPF7</accession>
<dbReference type="PRINTS" id="PR00081">
    <property type="entry name" value="GDHRDH"/>
</dbReference>
<keyword evidence="4" id="KW-1185">Reference proteome</keyword>
<evidence type="ECO:0000256" key="2">
    <source>
        <dbReference type="ARBA" id="ARBA00023002"/>
    </source>
</evidence>
<name>A0A9W8XPF7_9PLEO</name>
<dbReference type="PANTHER" id="PTHR24320">
    <property type="entry name" value="RETINOL DEHYDROGENASE"/>
    <property type="match status" value="1"/>
</dbReference>
<comment type="caution">
    <text evidence="3">The sequence shown here is derived from an EMBL/GenBank/DDBJ whole genome shotgun (WGS) entry which is preliminary data.</text>
</comment>
<dbReference type="OrthoDB" id="191139at2759"/>
<dbReference type="SUPFAM" id="SSF51735">
    <property type="entry name" value="NAD(P)-binding Rossmann-fold domains"/>
    <property type="match status" value="1"/>
</dbReference>
<dbReference type="Proteomes" id="UP001140513">
    <property type="component" value="Unassembled WGS sequence"/>
</dbReference>
<comment type="similarity">
    <text evidence="1">Belongs to the short-chain dehydrogenases/reductases (SDR) family.</text>
</comment>
<keyword evidence="2" id="KW-0560">Oxidoreductase</keyword>
<gene>
    <name evidence="3" type="ORF">N0V89_006095</name>
</gene>
<dbReference type="PANTHER" id="PTHR24320:SF154">
    <property type="entry name" value="OXIDOREDUCTASE, SHORT-CHAIN DEHYDROGENASE_REDUCTASE FAMILY (AFU_ORTHOLOGUE AFUA_2G04560)"/>
    <property type="match status" value="1"/>
</dbReference>
<dbReference type="Pfam" id="PF00106">
    <property type="entry name" value="adh_short"/>
    <property type="match status" value="1"/>
</dbReference>
<sequence>MSSASFHPETSIPDLSGRVYFVTGGTTGLGAGAISLLAAKNPAKIFFSGRNKSKADELIAKLEKTSTSTELVFVECDLSSLASVQQAAKRFLAQSTRLDVLMCNAGIMAVPPGLSKDGYEIQFATNHLGHALLMKLLLPNLLETARQPDSDVRIVNLSSTAHSNTPSGGIEFSTLKTEQASLGPVYQFRKFTRYGQSKLANLLYAAELAKRYPSIKSVAVHPGFIKTDMTTGTSFMNRQIVAMARLASLASGGRSLSFEEGPYNQTWAATTPKENLTNGAYYEPIGNLTVPPTSYGKDSALAKRLYDWTEKELAAFE</sequence>
<dbReference type="GO" id="GO:0016491">
    <property type="term" value="F:oxidoreductase activity"/>
    <property type="evidence" value="ECO:0007669"/>
    <property type="project" value="UniProtKB-KW"/>
</dbReference>
<dbReference type="InterPro" id="IPR036291">
    <property type="entry name" value="NAD(P)-bd_dom_sf"/>
</dbReference>
<organism evidence="3 4">
    <name type="scientific">Didymosphaeria variabile</name>
    <dbReference type="NCBI Taxonomy" id="1932322"/>
    <lineage>
        <taxon>Eukaryota</taxon>
        <taxon>Fungi</taxon>
        <taxon>Dikarya</taxon>
        <taxon>Ascomycota</taxon>
        <taxon>Pezizomycotina</taxon>
        <taxon>Dothideomycetes</taxon>
        <taxon>Pleosporomycetidae</taxon>
        <taxon>Pleosporales</taxon>
        <taxon>Massarineae</taxon>
        <taxon>Didymosphaeriaceae</taxon>
        <taxon>Didymosphaeria</taxon>
    </lineage>
</organism>
<dbReference type="Gene3D" id="3.40.50.720">
    <property type="entry name" value="NAD(P)-binding Rossmann-like Domain"/>
    <property type="match status" value="1"/>
</dbReference>
<dbReference type="AlphaFoldDB" id="A0A9W8XPF7"/>
<evidence type="ECO:0000313" key="4">
    <source>
        <dbReference type="Proteomes" id="UP001140513"/>
    </source>
</evidence>
<dbReference type="GeneID" id="80909625"/>
<proteinExistence type="inferred from homology"/>
<reference evidence="3" key="1">
    <citation type="submission" date="2022-10" db="EMBL/GenBank/DDBJ databases">
        <title>Tapping the CABI collections for fungal endophytes: first genome assemblies for Collariella, Neodidymelliopsis, Ascochyta clinopodiicola, Didymella pomorum, Didymosphaeria variabile, Neocosmospora piperis and Neocucurbitaria cava.</title>
        <authorList>
            <person name="Hill R."/>
        </authorList>
    </citation>
    <scope>NUCLEOTIDE SEQUENCE</scope>
    <source>
        <strain evidence="3">IMI 356815</strain>
    </source>
</reference>
<dbReference type="RefSeq" id="XP_056072134.1">
    <property type="nucleotide sequence ID" value="XM_056214867.1"/>
</dbReference>
<evidence type="ECO:0000256" key="1">
    <source>
        <dbReference type="ARBA" id="ARBA00006484"/>
    </source>
</evidence>
<evidence type="ECO:0008006" key="5">
    <source>
        <dbReference type="Google" id="ProtNLM"/>
    </source>
</evidence>
<protein>
    <recommendedName>
        <fullName evidence="5">Oxidoreductase</fullName>
    </recommendedName>
</protein>
<evidence type="ECO:0000313" key="3">
    <source>
        <dbReference type="EMBL" id="KAJ4354360.1"/>
    </source>
</evidence>
<dbReference type="InterPro" id="IPR002347">
    <property type="entry name" value="SDR_fam"/>
</dbReference>
<dbReference type="EMBL" id="JAPEUX010000004">
    <property type="protein sequence ID" value="KAJ4354360.1"/>
    <property type="molecule type" value="Genomic_DNA"/>
</dbReference>